<feature type="transmembrane region" description="Helical" evidence="5">
    <location>
        <begin position="287"/>
        <end position="307"/>
    </location>
</feature>
<dbReference type="RefSeq" id="WP_130109106.1">
    <property type="nucleotide sequence ID" value="NZ_CP035806.1"/>
</dbReference>
<protein>
    <submittedName>
        <fullName evidence="7">MFS transporter</fullName>
    </submittedName>
</protein>
<evidence type="ECO:0000256" key="2">
    <source>
        <dbReference type="ARBA" id="ARBA00022692"/>
    </source>
</evidence>
<dbReference type="InterPro" id="IPR036259">
    <property type="entry name" value="MFS_trans_sf"/>
</dbReference>
<keyword evidence="3 5" id="KW-1133">Transmembrane helix</keyword>
<dbReference type="InterPro" id="IPR020846">
    <property type="entry name" value="MFS_dom"/>
</dbReference>
<feature type="domain" description="Major facilitator superfamily (MFS) profile" evidence="6">
    <location>
        <begin position="7"/>
        <end position="412"/>
    </location>
</feature>
<dbReference type="OrthoDB" id="8628659at2"/>
<feature type="transmembrane region" description="Helical" evidence="5">
    <location>
        <begin position="174"/>
        <end position="203"/>
    </location>
</feature>
<feature type="transmembrane region" description="Helical" evidence="5">
    <location>
        <begin position="379"/>
        <end position="404"/>
    </location>
</feature>
<evidence type="ECO:0000259" key="6">
    <source>
        <dbReference type="PROSITE" id="PS50850"/>
    </source>
</evidence>
<dbReference type="PROSITE" id="PS50850">
    <property type="entry name" value="MFS"/>
    <property type="match status" value="1"/>
</dbReference>
<feature type="transmembrane region" description="Helical" evidence="5">
    <location>
        <begin position="224"/>
        <end position="247"/>
    </location>
</feature>
<feature type="transmembrane region" description="Helical" evidence="5">
    <location>
        <begin position="253"/>
        <end position="275"/>
    </location>
</feature>
<dbReference type="Proteomes" id="UP000289260">
    <property type="component" value="Chromosome"/>
</dbReference>
<feature type="transmembrane region" description="Helical" evidence="5">
    <location>
        <begin position="107"/>
        <end position="129"/>
    </location>
</feature>
<feature type="transmembrane region" description="Helical" evidence="5">
    <location>
        <begin position="76"/>
        <end position="95"/>
    </location>
</feature>
<evidence type="ECO:0000256" key="5">
    <source>
        <dbReference type="SAM" id="Phobius"/>
    </source>
</evidence>
<dbReference type="InterPro" id="IPR052952">
    <property type="entry name" value="MFS-Transporter"/>
</dbReference>
<comment type="subcellular location">
    <subcellularLocation>
        <location evidence="1">Cell membrane</location>
        <topology evidence="1">Multi-pass membrane protein</topology>
    </subcellularLocation>
</comment>
<accession>A0A4P6KCH3</accession>
<dbReference type="AlphaFoldDB" id="A0A4P6KCH3"/>
<dbReference type="InterPro" id="IPR011701">
    <property type="entry name" value="MFS"/>
</dbReference>
<dbReference type="GO" id="GO:0005886">
    <property type="term" value="C:plasma membrane"/>
    <property type="evidence" value="ECO:0007669"/>
    <property type="project" value="UniProtKB-SubCell"/>
</dbReference>
<feature type="transmembrane region" description="Helical" evidence="5">
    <location>
        <begin position="45"/>
        <end position="64"/>
    </location>
</feature>
<dbReference type="SUPFAM" id="SSF103473">
    <property type="entry name" value="MFS general substrate transporter"/>
    <property type="match status" value="1"/>
</dbReference>
<organism evidence="7 8">
    <name type="scientific">Leucobacter triazinivorans</name>
    <dbReference type="NCBI Taxonomy" id="1784719"/>
    <lineage>
        <taxon>Bacteria</taxon>
        <taxon>Bacillati</taxon>
        <taxon>Actinomycetota</taxon>
        <taxon>Actinomycetes</taxon>
        <taxon>Micrococcales</taxon>
        <taxon>Microbacteriaceae</taxon>
        <taxon>Leucobacter</taxon>
    </lineage>
</organism>
<sequence length="412" mass="42418">MAPSRVRWWVLAVGLLAQTFTSMLQFGLPFLHPQLFSLAGSSAEIAALLIAAPSVGLVASLFAWGWVADRHGERPAMVLGLGSGALALGSLALLLGARQYTPVPVVWWGLFLSSALLASVNSASGRLILSWFPLHERGLAMGIRQTSQPLGIAFAAALFPLAAQGSGFHAPLGMVALGCAGAALLVVSTVPALAAASVSAHFTEAGRGPLRSPYARSPIWRMHGASALLTVAQFLLSVFGFVYLVSAQHWDPVAAGLFFTATGLAGAVMRVLMGWCSDRLGSRLHPLRWIAIALLLLLGMLSALAHAPAAAAPEPTSLVLERALLAALFMATVLSSSNNGLSYTLVAEYAGQRWAGRALGAQNTAQNAVAAVVPPLGALFLGAAGFGGLFLLGAVAAGTAALALPPSSRPSR</sequence>
<dbReference type="Gene3D" id="1.20.1250.20">
    <property type="entry name" value="MFS general substrate transporter like domains"/>
    <property type="match status" value="2"/>
</dbReference>
<dbReference type="PANTHER" id="PTHR23527">
    <property type="entry name" value="BLL3282 PROTEIN"/>
    <property type="match status" value="1"/>
</dbReference>
<dbReference type="EMBL" id="CP035806">
    <property type="protein sequence ID" value="QBE47957.1"/>
    <property type="molecule type" value="Genomic_DNA"/>
</dbReference>
<dbReference type="GO" id="GO:0022857">
    <property type="term" value="F:transmembrane transporter activity"/>
    <property type="evidence" value="ECO:0007669"/>
    <property type="project" value="InterPro"/>
</dbReference>
<reference evidence="7 8" key="1">
    <citation type="submission" date="2019-02" db="EMBL/GenBank/DDBJ databases">
        <authorList>
            <person name="Sun L."/>
            <person name="Pan D."/>
            <person name="Wu X."/>
        </authorList>
    </citation>
    <scope>NUCLEOTIDE SEQUENCE [LARGE SCALE GENOMIC DNA]</scope>
    <source>
        <strain evidence="7 8">JW-1</strain>
    </source>
</reference>
<evidence type="ECO:0000256" key="1">
    <source>
        <dbReference type="ARBA" id="ARBA00004651"/>
    </source>
</evidence>
<dbReference type="Pfam" id="PF07690">
    <property type="entry name" value="MFS_1"/>
    <property type="match status" value="1"/>
</dbReference>
<evidence type="ECO:0000256" key="4">
    <source>
        <dbReference type="ARBA" id="ARBA00023136"/>
    </source>
</evidence>
<keyword evidence="4 5" id="KW-0472">Membrane</keyword>
<gene>
    <name evidence="7" type="ORF">EVS81_03225</name>
</gene>
<evidence type="ECO:0000256" key="3">
    <source>
        <dbReference type="ARBA" id="ARBA00022989"/>
    </source>
</evidence>
<keyword evidence="2 5" id="KW-0812">Transmembrane</keyword>
<proteinExistence type="predicted"/>
<name>A0A4P6KCH3_9MICO</name>
<feature type="transmembrane region" description="Helical" evidence="5">
    <location>
        <begin position="150"/>
        <end position="168"/>
    </location>
</feature>
<dbReference type="PANTHER" id="PTHR23527:SF1">
    <property type="entry name" value="BLL3282 PROTEIN"/>
    <property type="match status" value="1"/>
</dbReference>
<evidence type="ECO:0000313" key="8">
    <source>
        <dbReference type="Proteomes" id="UP000289260"/>
    </source>
</evidence>
<evidence type="ECO:0000313" key="7">
    <source>
        <dbReference type="EMBL" id="QBE47957.1"/>
    </source>
</evidence>
<dbReference type="KEGG" id="ltr:EVS81_03225"/>
<keyword evidence="8" id="KW-1185">Reference proteome</keyword>